<dbReference type="PANTHER" id="PTHR30535">
    <property type="entry name" value="VITAMIN B12-BINDING PROTEIN"/>
    <property type="match status" value="1"/>
</dbReference>
<dbReference type="InterPro" id="IPR050902">
    <property type="entry name" value="ABC_Transporter_SBP"/>
</dbReference>
<dbReference type="STRING" id="1121869.SAMN03084138_02988"/>
<dbReference type="Gene3D" id="3.40.50.1980">
    <property type="entry name" value="Nitrogenase molybdenum iron protein domain"/>
    <property type="match status" value="2"/>
</dbReference>
<dbReference type="RefSeq" id="WP_017015066.1">
    <property type="nucleotide sequence ID" value="NZ_FOWR01000022.1"/>
</dbReference>
<feature type="signal peptide" evidence="1">
    <location>
        <begin position="1"/>
        <end position="21"/>
    </location>
</feature>
<evidence type="ECO:0000313" key="4">
    <source>
        <dbReference type="Proteomes" id="UP000182692"/>
    </source>
</evidence>
<dbReference type="OrthoDB" id="9797850at2"/>
<gene>
    <name evidence="3" type="ORF">SAMN03084138_02988</name>
</gene>
<dbReference type="CDD" id="cd01148">
    <property type="entry name" value="TroA_a"/>
    <property type="match status" value="1"/>
</dbReference>
<name>A0A1I5SRY6_9GAMM</name>
<feature type="domain" description="Fe/B12 periplasmic-binding" evidence="2">
    <location>
        <begin position="45"/>
        <end position="321"/>
    </location>
</feature>
<evidence type="ECO:0000313" key="3">
    <source>
        <dbReference type="EMBL" id="SFP73495.1"/>
    </source>
</evidence>
<dbReference type="AlphaFoldDB" id="A0A1I5SRY6"/>
<dbReference type="SUPFAM" id="SSF53807">
    <property type="entry name" value="Helical backbone' metal receptor"/>
    <property type="match status" value="1"/>
</dbReference>
<accession>A0A1I5SRY6</accession>
<dbReference type="Pfam" id="PF01497">
    <property type="entry name" value="Peripla_BP_2"/>
    <property type="match status" value="1"/>
</dbReference>
<protein>
    <submittedName>
        <fullName evidence="3">Iron complex transport system substrate-binding protein</fullName>
    </submittedName>
</protein>
<feature type="chain" id="PRO_5010158865" evidence="1">
    <location>
        <begin position="22"/>
        <end position="321"/>
    </location>
</feature>
<dbReference type="PROSITE" id="PS50983">
    <property type="entry name" value="FE_B12_PBP"/>
    <property type="match status" value="1"/>
</dbReference>
<dbReference type="GeneID" id="35870489"/>
<reference evidence="3 4" key="1">
    <citation type="submission" date="2016-10" db="EMBL/GenBank/DDBJ databases">
        <authorList>
            <person name="de Groot N.N."/>
        </authorList>
    </citation>
    <scope>NUCLEOTIDE SEQUENCE [LARGE SCALE GENOMIC DNA]</scope>
    <source>
        <strain evidence="3 4">DSM 15893</strain>
    </source>
</reference>
<dbReference type="EMBL" id="FOWR01000022">
    <property type="protein sequence ID" value="SFP73495.1"/>
    <property type="molecule type" value="Genomic_DNA"/>
</dbReference>
<dbReference type="Proteomes" id="UP000182692">
    <property type="component" value="Unassembled WGS sequence"/>
</dbReference>
<keyword evidence="1" id="KW-0732">Signal</keyword>
<dbReference type="PANTHER" id="PTHR30535:SF7">
    <property type="entry name" value="IRON(III) DICITRATE-BINDING PROTEIN"/>
    <property type="match status" value="1"/>
</dbReference>
<dbReference type="InterPro" id="IPR002491">
    <property type="entry name" value="ABC_transptr_periplasmic_BD"/>
</dbReference>
<evidence type="ECO:0000259" key="2">
    <source>
        <dbReference type="PROSITE" id="PS50983"/>
    </source>
</evidence>
<proteinExistence type="predicted"/>
<organism evidence="3 4">
    <name type="scientific">Enterovibrio norvegicus DSM 15893</name>
    <dbReference type="NCBI Taxonomy" id="1121869"/>
    <lineage>
        <taxon>Bacteria</taxon>
        <taxon>Pseudomonadati</taxon>
        <taxon>Pseudomonadota</taxon>
        <taxon>Gammaproteobacteria</taxon>
        <taxon>Vibrionales</taxon>
        <taxon>Vibrionaceae</taxon>
        <taxon>Enterovibrio</taxon>
    </lineage>
</organism>
<evidence type="ECO:0000256" key="1">
    <source>
        <dbReference type="SAM" id="SignalP"/>
    </source>
</evidence>
<sequence>MKLSVISTLFFFLSPIAAVNAANTNYPVTVDNCSSPLTIEKKPERAVFHDINMTEMAFALGLQENMVGVTGISGWYKMSPSFEKRLGNIPELAPKYPSLETLLAANTDFFFAGWNYGMKVGGDVTPQTLAPYGVDTLVLTESCIHTGDQNGSASMELLYGDVIKLGIIFDKQDEAQALVTKWKAKLSALANKQASAGKPPPNVFLFDSGEDKPFTAGKYAMPNAMIEVAGGRNITDDMPTSWARTSWENVARANPDVIILLDYQTANGADSLKRFLEEHPLMKHTNAVTSERYVKLRYEELTPGPANIEAIEKLSDTFFPQ</sequence>